<dbReference type="InterPro" id="IPR007527">
    <property type="entry name" value="Znf_SWIM"/>
</dbReference>
<evidence type="ECO:0000256" key="4">
    <source>
        <dbReference type="PROSITE-ProRule" id="PRU00325"/>
    </source>
</evidence>
<feature type="region of interest" description="Disordered" evidence="5">
    <location>
        <begin position="787"/>
        <end position="827"/>
    </location>
</feature>
<feature type="compositionally biased region" description="Pro residues" evidence="5">
    <location>
        <begin position="787"/>
        <end position="797"/>
    </location>
</feature>
<feature type="region of interest" description="Disordered" evidence="5">
    <location>
        <begin position="988"/>
        <end position="1025"/>
    </location>
</feature>
<keyword evidence="7" id="KW-1185">Reference proteome</keyword>
<dbReference type="InterPro" id="IPR058594">
    <property type="entry name" value="PB1-like_dom_pln"/>
</dbReference>
<dbReference type="PANTHER" id="PTHR31973:SF197">
    <property type="entry name" value="SWIM-TYPE DOMAIN-CONTAINING PROTEIN"/>
    <property type="match status" value="1"/>
</dbReference>
<dbReference type="InterPro" id="IPR018289">
    <property type="entry name" value="MULE_transposase_dom"/>
</dbReference>
<dbReference type="Pfam" id="PF03108">
    <property type="entry name" value="DBD_Tnp_Mut"/>
    <property type="match status" value="1"/>
</dbReference>
<feature type="compositionally biased region" description="Acidic residues" evidence="5">
    <location>
        <begin position="131"/>
        <end position="161"/>
    </location>
</feature>
<sequence length="1025" mass="117009">MGHIIAIFHHGGRFYKGQYVSKLGNIVFSIHKDHFSLTELKSYAKDIGYDDVDAFFTEDPLTHTFVKLESDSQLYNFVKDLWSGSSIKLFLKHVTDKEGGSTTLGQFSIEKNNQELGNCSRVSHRVGEVEQPLEEGNGDSLDFEEDDLDDVPDQDDSEIDEELRAFREKLREDKKNESAKKKKRTKKPLKDQSVELGEVGIDKGFENIFNNKAAKYNGKLGGDEVFIDSSDEPSEDSDEELDVLAQPGVDLPSRRKSNKLRYDSSSSISFFELGMIFESATQFRKAVADYAVQHKVQLRLKPNEPHRVRVKCEGKCKWEIFASLDKDSGNFFVKKYYPAHRCISKNRNRLCTAKYVEMKMRDRIISQPDMRVHKLQETLRKEWGLKMGRSICYRAKMNVIAKFLGDWKLEFSRLLDYDDIIKSTNPGSSCWVRTDNETVPGLHLFKYFYVCFAALKNGWLEGCRKIIGLDGCFLKGACRGELLVAVGKNGNNQMYPIAWAVVDQETKHSWSWFLSYLIEDLQLGDGNGITIMSDMQKGLEVAVEVLLPNAERRKCARHIWANWQKRWRGEERRKAFWRCSKASFEVKLRDEFEYMGKLGHKICEALLGYNKEYWCRALFSERSKCDVVENNMCETFNSWIVGPRHKSVISMLEDIRHKMMDRHGDMIKFADTWISDISPMARLILEENKEIGRALRVNWNHDIGFEIQEGEYRHIIDMTKKTCSCRLWQLRGIPCQHAVCALYHIGQEPEDYVEHWYKKDTFLSAYKYFLQPISNMVMWPDTNNPPVEPPEVKPMPGRPGRCRRKDKDEPRKKKWGKTSKNGVKMSCSKCHQVGHNKRTCISVPSEQPTQQPARPFQQPPVRQPSQPPVRQPSTGNASSLCADTSKVKGRKKKQSTARASSSSVAWTSSSSVGMPPPSSVGRPPTSLVGMQPAASVGRKRTRDVGFGVYTDIQSGRQVINPGRSSERVISSGTGVAFKDASQTNVDLGFKPPSLKWKGKDAMTGNQLQQLSKKKVQSKSKGKWVP</sequence>
<feature type="region of interest" description="Disordered" evidence="5">
    <location>
        <begin position="131"/>
        <end position="189"/>
    </location>
</feature>
<keyword evidence="2 4" id="KW-0863">Zinc-finger</keyword>
<evidence type="ECO:0000256" key="3">
    <source>
        <dbReference type="ARBA" id="ARBA00022833"/>
    </source>
</evidence>
<feature type="compositionally biased region" description="Low complexity" evidence="5">
    <location>
        <begin position="896"/>
        <end position="926"/>
    </location>
</feature>
<name>A0ABM1VAD7_SOLPN</name>
<reference evidence="7" key="1">
    <citation type="journal article" date="2014" name="Nat. Genet.">
        <title>The genome of the stress-tolerant wild tomato species Solanum pennellii.</title>
        <authorList>
            <person name="Bolger A."/>
            <person name="Scossa F."/>
            <person name="Bolger M.E."/>
            <person name="Lanz C."/>
            <person name="Maumus F."/>
            <person name="Tohge T."/>
            <person name="Quesneville H."/>
            <person name="Alseekh S."/>
            <person name="Sorensen I."/>
            <person name="Lichtenstein G."/>
            <person name="Fich E.A."/>
            <person name="Conte M."/>
            <person name="Keller H."/>
            <person name="Schneeberger K."/>
            <person name="Schwacke R."/>
            <person name="Ofner I."/>
            <person name="Vrebalov J."/>
            <person name="Xu Y."/>
            <person name="Osorio S."/>
            <person name="Aflitos S.A."/>
            <person name="Schijlen E."/>
            <person name="Jimenez-Gomez J.M."/>
            <person name="Ryngajllo M."/>
            <person name="Kimura S."/>
            <person name="Kumar R."/>
            <person name="Koenig D."/>
            <person name="Headland L.R."/>
            <person name="Maloof J.N."/>
            <person name="Sinha N."/>
            <person name="van Ham R.C."/>
            <person name="Lankhorst R.K."/>
            <person name="Mao L."/>
            <person name="Vogel A."/>
            <person name="Arsova B."/>
            <person name="Panstruga R."/>
            <person name="Fei Z."/>
            <person name="Rose J.K."/>
            <person name="Zamir D."/>
            <person name="Carrari F."/>
            <person name="Giovannoni J.J."/>
            <person name="Weigel D."/>
            <person name="Usadel B."/>
            <person name="Fernie A.R."/>
        </authorList>
    </citation>
    <scope>NUCLEOTIDE SEQUENCE [LARGE SCALE GENOMIC DNA]</scope>
    <source>
        <strain evidence="7">cv. LA0716</strain>
    </source>
</reference>
<dbReference type="Proteomes" id="UP000694930">
    <property type="component" value="Chromosome 5"/>
</dbReference>
<feature type="compositionally biased region" description="Pro residues" evidence="5">
    <location>
        <begin position="857"/>
        <end position="870"/>
    </location>
</feature>
<dbReference type="InterPro" id="IPR006564">
    <property type="entry name" value="Znf_PMZ"/>
</dbReference>
<organism evidence="7 8">
    <name type="scientific">Solanum pennellii</name>
    <name type="common">Tomato</name>
    <name type="synonym">Lycopersicon pennellii</name>
    <dbReference type="NCBI Taxonomy" id="28526"/>
    <lineage>
        <taxon>Eukaryota</taxon>
        <taxon>Viridiplantae</taxon>
        <taxon>Streptophyta</taxon>
        <taxon>Embryophyta</taxon>
        <taxon>Tracheophyta</taxon>
        <taxon>Spermatophyta</taxon>
        <taxon>Magnoliopsida</taxon>
        <taxon>eudicotyledons</taxon>
        <taxon>Gunneridae</taxon>
        <taxon>Pentapetalae</taxon>
        <taxon>asterids</taxon>
        <taxon>lamiids</taxon>
        <taxon>Solanales</taxon>
        <taxon>Solanaceae</taxon>
        <taxon>Solanoideae</taxon>
        <taxon>Solaneae</taxon>
        <taxon>Solanum</taxon>
        <taxon>Solanum subgen. Lycopersicon</taxon>
    </lineage>
</organism>
<keyword evidence="3" id="KW-0862">Zinc</keyword>
<dbReference type="Pfam" id="PF26130">
    <property type="entry name" value="PB1-like"/>
    <property type="match status" value="1"/>
</dbReference>
<evidence type="ECO:0000259" key="6">
    <source>
        <dbReference type="PROSITE" id="PS50966"/>
    </source>
</evidence>
<dbReference type="SMART" id="SM00575">
    <property type="entry name" value="ZnF_PMZ"/>
    <property type="match status" value="1"/>
</dbReference>
<dbReference type="RefSeq" id="XP_027772705.1">
    <property type="nucleotide sequence ID" value="XM_027916904.1"/>
</dbReference>
<dbReference type="PANTHER" id="PTHR31973">
    <property type="entry name" value="POLYPROTEIN, PUTATIVE-RELATED"/>
    <property type="match status" value="1"/>
</dbReference>
<feature type="compositionally biased region" description="Basic and acidic residues" evidence="5">
    <location>
        <begin position="162"/>
        <end position="179"/>
    </location>
</feature>
<reference evidence="8" key="2">
    <citation type="submission" date="2025-08" db="UniProtKB">
        <authorList>
            <consortium name="RefSeq"/>
        </authorList>
    </citation>
    <scope>IDENTIFICATION</scope>
</reference>
<feature type="compositionally biased region" description="Low complexity" evidence="5">
    <location>
        <begin position="847"/>
        <end position="856"/>
    </location>
</feature>
<evidence type="ECO:0000256" key="2">
    <source>
        <dbReference type="ARBA" id="ARBA00022771"/>
    </source>
</evidence>
<accession>A0ABM1VAD7</accession>
<proteinExistence type="predicted"/>
<evidence type="ECO:0000313" key="7">
    <source>
        <dbReference type="Proteomes" id="UP000694930"/>
    </source>
</evidence>
<protein>
    <submittedName>
        <fullName evidence="8">Uncharacterized protein LOC114077212</fullName>
    </submittedName>
</protein>
<gene>
    <name evidence="8" type="primary">LOC114077212</name>
</gene>
<evidence type="ECO:0000313" key="8">
    <source>
        <dbReference type="RefSeq" id="XP_027772705.1"/>
    </source>
</evidence>
<dbReference type="GeneID" id="114077212"/>
<dbReference type="InterPro" id="IPR004332">
    <property type="entry name" value="Transposase_MuDR"/>
</dbReference>
<keyword evidence="1" id="KW-0479">Metal-binding</keyword>
<evidence type="ECO:0000256" key="1">
    <source>
        <dbReference type="ARBA" id="ARBA00022723"/>
    </source>
</evidence>
<dbReference type="Pfam" id="PF04434">
    <property type="entry name" value="SWIM"/>
    <property type="match status" value="1"/>
</dbReference>
<feature type="domain" description="SWIM-type" evidence="6">
    <location>
        <begin position="712"/>
        <end position="746"/>
    </location>
</feature>
<dbReference type="PROSITE" id="PS50966">
    <property type="entry name" value="ZF_SWIM"/>
    <property type="match status" value="1"/>
</dbReference>
<dbReference type="Pfam" id="PF10551">
    <property type="entry name" value="MULE"/>
    <property type="match status" value="1"/>
</dbReference>
<feature type="region of interest" description="Disordered" evidence="5">
    <location>
        <begin position="842"/>
        <end position="939"/>
    </location>
</feature>
<feature type="compositionally biased region" description="Basic residues" evidence="5">
    <location>
        <begin position="1011"/>
        <end position="1025"/>
    </location>
</feature>
<evidence type="ECO:0000256" key="5">
    <source>
        <dbReference type="SAM" id="MobiDB-lite"/>
    </source>
</evidence>